<evidence type="ECO:0000313" key="1">
    <source>
        <dbReference type="EMBL" id="MBJ6361720.1"/>
    </source>
</evidence>
<name>A0A934ML27_9BACL</name>
<dbReference type="AlphaFoldDB" id="A0A934ML27"/>
<evidence type="ECO:0000313" key="2">
    <source>
        <dbReference type="Proteomes" id="UP000640274"/>
    </source>
</evidence>
<accession>A0A934ML27</accession>
<organism evidence="1 2">
    <name type="scientific">Paenibacillus roseus</name>
    <dbReference type="NCBI Taxonomy" id="2798579"/>
    <lineage>
        <taxon>Bacteria</taxon>
        <taxon>Bacillati</taxon>
        <taxon>Bacillota</taxon>
        <taxon>Bacilli</taxon>
        <taxon>Bacillales</taxon>
        <taxon>Paenibacillaceae</taxon>
        <taxon>Paenibacillus</taxon>
    </lineage>
</organism>
<dbReference type="EMBL" id="JAELUP010000038">
    <property type="protein sequence ID" value="MBJ6361720.1"/>
    <property type="molecule type" value="Genomic_DNA"/>
</dbReference>
<reference evidence="1" key="1">
    <citation type="submission" date="2020-12" db="EMBL/GenBank/DDBJ databases">
        <authorList>
            <person name="Huq M.A."/>
        </authorList>
    </citation>
    <scope>NUCLEOTIDE SEQUENCE</scope>
    <source>
        <strain evidence="1">MAHUQ-46</strain>
    </source>
</reference>
<keyword evidence="2" id="KW-1185">Reference proteome</keyword>
<comment type="caution">
    <text evidence="1">The sequence shown here is derived from an EMBL/GenBank/DDBJ whole genome shotgun (WGS) entry which is preliminary data.</text>
</comment>
<proteinExistence type="predicted"/>
<gene>
    <name evidence="1" type="ORF">JFN88_10485</name>
</gene>
<dbReference type="RefSeq" id="WP_199019272.1">
    <property type="nucleotide sequence ID" value="NZ_JAELUP010000038.1"/>
</dbReference>
<protein>
    <submittedName>
        <fullName evidence="1">Uncharacterized protein</fullName>
    </submittedName>
</protein>
<dbReference type="Proteomes" id="UP000640274">
    <property type="component" value="Unassembled WGS sequence"/>
</dbReference>
<sequence>MEGSMRFVAFPAEVLYPGGGNKRQYDRKYNHLMDECPGCGFGSLDFDFNLFASYSPLKPPTIDIVWTSISNGRVAFPAEVLYPGGGNKRQYDRKYNHLQGSVPVLYTSAYNEGSTGLPTADQLSGYNVLILAFLPHEPSTPPSTDNQRAFVKKTYSDLTSFLTYVQNTGFVKK</sequence>